<proteinExistence type="predicted"/>
<reference evidence="2 3" key="1">
    <citation type="submission" date="2024-08" db="EMBL/GenBank/DDBJ databases">
        <authorList>
            <person name="Cucini C."/>
            <person name="Frati F."/>
        </authorList>
    </citation>
    <scope>NUCLEOTIDE SEQUENCE [LARGE SCALE GENOMIC DNA]</scope>
</reference>
<sequence length="97" mass="11322">MDHPTVSSTSMGDTHIVVPIKRKTVGEELQWRRKMKQMREAFEYQHQTPYQHQYNSDHYGNASSLPWGYQHNPMTTSAMPPPPPPPMYDYYSQPAVQ</sequence>
<evidence type="ECO:0000313" key="3">
    <source>
        <dbReference type="Proteomes" id="UP001642540"/>
    </source>
</evidence>
<feature type="region of interest" description="Disordered" evidence="1">
    <location>
        <begin position="73"/>
        <end position="97"/>
    </location>
</feature>
<organism evidence="2 3">
    <name type="scientific">Orchesella dallaii</name>
    <dbReference type="NCBI Taxonomy" id="48710"/>
    <lineage>
        <taxon>Eukaryota</taxon>
        <taxon>Metazoa</taxon>
        <taxon>Ecdysozoa</taxon>
        <taxon>Arthropoda</taxon>
        <taxon>Hexapoda</taxon>
        <taxon>Collembola</taxon>
        <taxon>Entomobryomorpha</taxon>
        <taxon>Entomobryoidea</taxon>
        <taxon>Orchesellidae</taxon>
        <taxon>Orchesellinae</taxon>
        <taxon>Orchesella</taxon>
    </lineage>
</organism>
<keyword evidence="3" id="KW-1185">Reference proteome</keyword>
<feature type="non-terminal residue" evidence="2">
    <location>
        <position position="97"/>
    </location>
</feature>
<dbReference type="Proteomes" id="UP001642540">
    <property type="component" value="Unassembled WGS sequence"/>
</dbReference>
<dbReference type="EMBL" id="CAXLJM020000051">
    <property type="protein sequence ID" value="CAL8115870.1"/>
    <property type="molecule type" value="Genomic_DNA"/>
</dbReference>
<name>A0ABP1QZV6_9HEXA</name>
<comment type="caution">
    <text evidence="2">The sequence shown here is derived from an EMBL/GenBank/DDBJ whole genome shotgun (WGS) entry which is preliminary data.</text>
</comment>
<evidence type="ECO:0000313" key="2">
    <source>
        <dbReference type="EMBL" id="CAL8115870.1"/>
    </source>
</evidence>
<protein>
    <submittedName>
        <fullName evidence="2">Uncharacterized protein</fullName>
    </submittedName>
</protein>
<accession>A0ABP1QZV6</accession>
<gene>
    <name evidence="2" type="ORF">ODALV1_LOCUS17047</name>
</gene>
<evidence type="ECO:0000256" key="1">
    <source>
        <dbReference type="SAM" id="MobiDB-lite"/>
    </source>
</evidence>